<feature type="signal peptide" evidence="1">
    <location>
        <begin position="1"/>
        <end position="27"/>
    </location>
</feature>
<proteinExistence type="predicted"/>
<evidence type="ECO:0000313" key="2">
    <source>
        <dbReference type="EMBL" id="MCE5172887.1"/>
    </source>
</evidence>
<protein>
    <submittedName>
        <fullName evidence="2">Uncharacterized protein</fullName>
    </submittedName>
</protein>
<sequence length="72" mass="8070">MLRKLHVMVIGSLCMLMLVMTACQSVAGKGIASEPPDVGKEDECRLWMKASLSSVNLHLIVRRSTGWKRRSR</sequence>
<feature type="chain" id="PRO_5045407599" evidence="1">
    <location>
        <begin position="28"/>
        <end position="72"/>
    </location>
</feature>
<dbReference type="EMBL" id="JAJNBZ010000036">
    <property type="protein sequence ID" value="MCE5172887.1"/>
    <property type="molecule type" value="Genomic_DNA"/>
</dbReference>
<keyword evidence="1" id="KW-0732">Signal</keyword>
<name>A0ABS8YNP3_9BACL</name>
<comment type="caution">
    <text evidence="2">The sequence shown here is derived from an EMBL/GenBank/DDBJ whole genome shotgun (WGS) entry which is preliminary data.</text>
</comment>
<evidence type="ECO:0000313" key="3">
    <source>
        <dbReference type="Proteomes" id="UP001199916"/>
    </source>
</evidence>
<gene>
    <name evidence="2" type="ORF">LQV63_26840</name>
</gene>
<reference evidence="2 3" key="1">
    <citation type="submission" date="2021-11" db="EMBL/GenBank/DDBJ databases">
        <title>Draft genome sequence of Paenibacillus profundus YoMME, a new Gram-positive bacteria with exoelectrogenic properties.</title>
        <authorList>
            <person name="Hubenova Y."/>
            <person name="Hubenova E."/>
            <person name="Manasiev Y."/>
            <person name="Peykov S."/>
            <person name="Mitov M."/>
        </authorList>
    </citation>
    <scope>NUCLEOTIDE SEQUENCE [LARGE SCALE GENOMIC DNA]</scope>
    <source>
        <strain evidence="2 3">YoMME</strain>
    </source>
</reference>
<dbReference type="PROSITE" id="PS51257">
    <property type="entry name" value="PROKAR_LIPOPROTEIN"/>
    <property type="match status" value="1"/>
</dbReference>
<organism evidence="2 3">
    <name type="scientific">Paenibacillus profundus</name>
    <dbReference type="NCBI Taxonomy" id="1173085"/>
    <lineage>
        <taxon>Bacteria</taxon>
        <taxon>Bacillati</taxon>
        <taxon>Bacillota</taxon>
        <taxon>Bacilli</taxon>
        <taxon>Bacillales</taxon>
        <taxon>Paenibacillaceae</taxon>
        <taxon>Paenibacillus</taxon>
    </lineage>
</organism>
<evidence type="ECO:0000256" key="1">
    <source>
        <dbReference type="SAM" id="SignalP"/>
    </source>
</evidence>
<dbReference type="Proteomes" id="UP001199916">
    <property type="component" value="Unassembled WGS sequence"/>
</dbReference>
<keyword evidence="3" id="KW-1185">Reference proteome</keyword>
<accession>A0ABS8YNP3</accession>